<evidence type="ECO:0000313" key="2">
    <source>
        <dbReference type="EMBL" id="EZG66591.1"/>
    </source>
</evidence>
<dbReference type="VEuPathDB" id="CryptoDB:GNI_078780"/>
<dbReference type="RefSeq" id="XP_011130577.1">
    <property type="nucleotide sequence ID" value="XM_011132275.1"/>
</dbReference>
<feature type="transmembrane region" description="Helical" evidence="1">
    <location>
        <begin position="690"/>
        <end position="711"/>
    </location>
</feature>
<feature type="transmembrane region" description="Helical" evidence="1">
    <location>
        <begin position="650"/>
        <end position="669"/>
    </location>
</feature>
<keyword evidence="1 2" id="KW-0812">Transmembrane</keyword>
<dbReference type="eggNOG" id="ENOG502S2WF">
    <property type="taxonomic scope" value="Eukaryota"/>
</dbReference>
<reference evidence="2" key="1">
    <citation type="submission" date="2013-12" db="EMBL/GenBank/DDBJ databases">
        <authorList>
            <person name="Omoto C.K."/>
            <person name="Sibley D."/>
            <person name="Venepally P."/>
            <person name="Hadjithomas M."/>
            <person name="Karamycheva S."/>
            <person name="Brunk B."/>
            <person name="Roos D."/>
            <person name="Caler E."/>
            <person name="Lorenzi H."/>
        </authorList>
    </citation>
    <scope>NUCLEOTIDE SEQUENCE</scope>
</reference>
<gene>
    <name evidence="2" type="ORF">GNI_078780</name>
</gene>
<dbReference type="OrthoDB" id="383349at2759"/>
<dbReference type="AlphaFoldDB" id="A0A023B6K9"/>
<dbReference type="Proteomes" id="UP000019763">
    <property type="component" value="Unassembled WGS sequence"/>
</dbReference>
<evidence type="ECO:0000313" key="3">
    <source>
        <dbReference type="Proteomes" id="UP000019763"/>
    </source>
</evidence>
<dbReference type="GeneID" id="22912864"/>
<keyword evidence="3" id="KW-1185">Reference proteome</keyword>
<keyword evidence="1" id="KW-0472">Membrane</keyword>
<protein>
    <submittedName>
        <fullName evidence="2">Transmembrane protein</fullName>
    </submittedName>
</protein>
<keyword evidence="1" id="KW-1133">Transmembrane helix</keyword>
<dbReference type="EMBL" id="AFNH02000590">
    <property type="protein sequence ID" value="EZG66591.1"/>
    <property type="molecule type" value="Genomic_DNA"/>
</dbReference>
<evidence type="ECO:0000256" key="1">
    <source>
        <dbReference type="SAM" id="Phobius"/>
    </source>
</evidence>
<proteinExistence type="predicted"/>
<name>A0A023B6K9_GRENI</name>
<comment type="caution">
    <text evidence="2">The sequence shown here is derived from an EMBL/GenBank/DDBJ whole genome shotgun (WGS) entry which is preliminary data.</text>
</comment>
<sequence length="823" mass="91884">MAIQTMSEWIVLQSASCTWVSQPISLTYAEVPACVQVKFVNYKNSDDYFMIQVNIVSSDLRGPRPATAPGRWFLLSVPSSPQFVLKNDSPWAIIVGWPPEKKRVRPMEEERRVFDSALDWLREGEKSSELTQLEPGASRVVSVLPWCADSRHVVVYKLAGLKKERWATASLLDASASSDRRVWEMGDKYACVTHCQTSVNKEGVRIFRVWTKAVTDLSTESEPVTPPGRKQCVQTAFVRARVMISAEALGVSWRINGRPLVQALMQELQVAYVVAPKECVLGEFEPRAPMAYLEEAAERRKKHKPHFIDLDLLPGALRPVNHGRDYLGAVQVAQLQTARISDALVNAGFFTCLATLDSVALDHFVVAGRPGLLKSSSTIASRAMADLGAEMRRITTWAADTQELRDYKNLLCDFGQRRPGESEGALAKKAFVAYVRKQLLAPTHASVYEKIAVVVAPLLANIELEVLEALAKMLESERGIVTAPFVSSARGGAEVASSVRTRFLPPKQARAVLAPSPVQTLKETKRLSAVFFRLCRASVHALASEGWQSGSCITSVAPKLSDLANMNSVYFENVRLSPISIQVSLRTSGQKIDRSILWIADSLPLDSPYMAVSIQAWERKFIVTTWHELYLRARRDYLQSLFKRSLPSVWLYYVGAPVVGILRGVVQLVKIVREEHRIRHWRLAISGPTSGARLGLVVTMLGFFGGAFHFISHIADIGHKLFKGRRPRPNSILDGFNKGLRGFMLDLLWNPWYSLVVHTKQQLKTESKRWKLLLWVVGRCVRCALSPLMAALHIVASISEGFATTLIGDFDQFKVEELNQRDP</sequence>
<organism evidence="2 3">
    <name type="scientific">Gregarina niphandrodes</name>
    <name type="common">Septate eugregarine</name>
    <dbReference type="NCBI Taxonomy" id="110365"/>
    <lineage>
        <taxon>Eukaryota</taxon>
        <taxon>Sar</taxon>
        <taxon>Alveolata</taxon>
        <taxon>Apicomplexa</taxon>
        <taxon>Conoidasida</taxon>
        <taxon>Gregarinasina</taxon>
        <taxon>Eugregarinorida</taxon>
        <taxon>Gregarinidae</taxon>
        <taxon>Gregarina</taxon>
    </lineage>
</organism>
<accession>A0A023B6K9</accession>